<keyword evidence="2" id="KW-0560">Oxidoreductase</keyword>
<evidence type="ECO:0000259" key="4">
    <source>
        <dbReference type="Pfam" id="PF00171"/>
    </source>
</evidence>
<evidence type="ECO:0000256" key="3">
    <source>
        <dbReference type="SAM" id="MobiDB-lite"/>
    </source>
</evidence>
<evidence type="ECO:0000313" key="5">
    <source>
        <dbReference type="EMBL" id="UNK45492.1"/>
    </source>
</evidence>
<dbReference type="InterPro" id="IPR016161">
    <property type="entry name" value="Ald_DH/histidinol_DH"/>
</dbReference>
<comment type="similarity">
    <text evidence="1">Belongs to the aldehyde dehydrogenase family.</text>
</comment>
<reference evidence="5 6" key="1">
    <citation type="submission" date="2022-03" db="EMBL/GenBank/DDBJ databases">
        <title>Isotopic signatures of nitrous oxide derived from detoxification processes.</title>
        <authorList>
            <person name="Behrendt U."/>
            <person name="Buchen C."/>
            <person name="Well R."/>
            <person name="Ulrich A."/>
            <person name="Rohe L."/>
            <person name="Kolb S."/>
            <person name="Schloter M."/>
            <person name="Horn M.A."/>
            <person name="Augustin J."/>
        </authorList>
    </citation>
    <scope>NUCLEOTIDE SEQUENCE [LARGE SCALE GENOMIC DNA]</scope>
    <source>
        <strain evidence="5 6">S4-C24</strain>
    </source>
</reference>
<evidence type="ECO:0000313" key="6">
    <source>
        <dbReference type="Proteomes" id="UP000829069"/>
    </source>
</evidence>
<dbReference type="InterPro" id="IPR015590">
    <property type="entry name" value="Aldehyde_DH_dom"/>
</dbReference>
<organism evidence="5 6">
    <name type="scientific">Arthrobacter sulfonylureivorans</name>
    <dbReference type="NCBI Taxonomy" id="2486855"/>
    <lineage>
        <taxon>Bacteria</taxon>
        <taxon>Bacillati</taxon>
        <taxon>Actinomycetota</taxon>
        <taxon>Actinomycetes</taxon>
        <taxon>Micrococcales</taxon>
        <taxon>Micrococcaceae</taxon>
        <taxon>Arthrobacter</taxon>
    </lineage>
</organism>
<evidence type="ECO:0000256" key="2">
    <source>
        <dbReference type="ARBA" id="ARBA00023002"/>
    </source>
</evidence>
<dbReference type="PANTHER" id="PTHR42804:SF1">
    <property type="entry name" value="ALDEHYDE DEHYDROGENASE-RELATED"/>
    <property type="match status" value="1"/>
</dbReference>
<keyword evidence="6" id="KW-1185">Reference proteome</keyword>
<dbReference type="Gene3D" id="3.40.605.10">
    <property type="entry name" value="Aldehyde Dehydrogenase, Chain A, domain 1"/>
    <property type="match status" value="1"/>
</dbReference>
<feature type="region of interest" description="Disordered" evidence="3">
    <location>
        <begin position="1"/>
        <end position="24"/>
    </location>
</feature>
<protein>
    <submittedName>
        <fullName evidence="5">Aldehyde dehydrogenase family protein</fullName>
    </submittedName>
</protein>
<dbReference type="RefSeq" id="WP_241913702.1">
    <property type="nucleotide sequence ID" value="NZ_CP093326.1"/>
</dbReference>
<dbReference type="SUPFAM" id="SSF53720">
    <property type="entry name" value="ALDH-like"/>
    <property type="match status" value="1"/>
</dbReference>
<dbReference type="EMBL" id="CP093326">
    <property type="protein sequence ID" value="UNK45492.1"/>
    <property type="molecule type" value="Genomic_DNA"/>
</dbReference>
<gene>
    <name evidence="5" type="ORF">MNQ99_16480</name>
</gene>
<evidence type="ECO:0000256" key="1">
    <source>
        <dbReference type="ARBA" id="ARBA00009986"/>
    </source>
</evidence>
<proteinExistence type="inferred from homology"/>
<feature type="domain" description="Aldehyde dehydrogenase" evidence="4">
    <location>
        <begin position="55"/>
        <end position="520"/>
    </location>
</feature>
<dbReference type="InterPro" id="IPR016163">
    <property type="entry name" value="Ald_DH_C"/>
</dbReference>
<dbReference type="Gene3D" id="3.40.309.10">
    <property type="entry name" value="Aldehyde Dehydrogenase, Chain A, domain 2"/>
    <property type="match status" value="1"/>
</dbReference>
<dbReference type="Pfam" id="PF00171">
    <property type="entry name" value="Aldedh"/>
    <property type="match status" value="1"/>
</dbReference>
<dbReference type="InterPro" id="IPR016162">
    <property type="entry name" value="Ald_DH_N"/>
</dbReference>
<accession>A0ABY3W5F0</accession>
<sequence>MTTANTAAAAAGGAPASSAADGGAAVPATAPALAAREALDLPYTHVDDVFVDGAWVSARGTGRNPVTDPATGQVWGSVPDGTVEDVDAAVAAARRAFDAGPWPKLAPSERAAYLLRIADEVEKRAGALSLTNTRENGSPVSESSGAAANAAGIFRYFATLAEYLEREDVRPFPRGGGESVVRRDPVGVCGLIAPWNFPINLMVIKLAPALLAGCTVVMKPASPTPLSFRLIVDAVAAAGVPAGVVNLVTGSGRLGDTLVKHPGVDKVAFTGSTPVGRKIAAACGELLRPVTLELGGKSSAVVLEDADLDEMSKVLVRSCMRNTGQTCYISTRILAPASRYDQVVDMVTATIAAGVQGDPLDPGTVFGPAATESQYRTVLDYLDSATSEGARATTGGRAARLGGGLEGGFFVQPTVFADVRPEMRISREEVFGPVISVLKYADVDAAVALANNTEFGLGGIVFGRDQDAGLAVADRMDTGSVGINFFASNHSAPFGGRHDSGLGTEYGIEGLNAYLSYKSIHRR</sequence>
<name>A0ABY3W5F0_9MICC</name>
<dbReference type="PANTHER" id="PTHR42804">
    <property type="entry name" value="ALDEHYDE DEHYDROGENASE"/>
    <property type="match status" value="1"/>
</dbReference>
<dbReference type="Proteomes" id="UP000829069">
    <property type="component" value="Chromosome"/>
</dbReference>